<gene>
    <name evidence="2" type="ORF">KQI42_16135</name>
</gene>
<organism evidence="2 3">
    <name type="scientific">Tissierella simiarum</name>
    <dbReference type="NCBI Taxonomy" id="2841534"/>
    <lineage>
        <taxon>Bacteria</taxon>
        <taxon>Bacillati</taxon>
        <taxon>Bacillota</taxon>
        <taxon>Tissierellia</taxon>
        <taxon>Tissierellales</taxon>
        <taxon>Tissierellaceae</taxon>
        <taxon>Tissierella</taxon>
    </lineage>
</organism>
<reference evidence="2 3" key="1">
    <citation type="submission" date="2021-06" db="EMBL/GenBank/DDBJ databases">
        <authorList>
            <person name="Sun Q."/>
            <person name="Li D."/>
        </authorList>
    </citation>
    <scope>NUCLEOTIDE SEQUENCE [LARGE SCALE GENOMIC DNA]</scope>
    <source>
        <strain evidence="2 3">MSJ-40</strain>
    </source>
</reference>
<dbReference type="Proteomes" id="UP000749471">
    <property type="component" value="Unassembled WGS sequence"/>
</dbReference>
<sequence length="56" mass="6153">MAAILYASGMIYLKLTNVKIKSSIGMGNPKNSASSQSSEDDEFFDDFEIVEDDSNQ</sequence>
<proteinExistence type="predicted"/>
<name>A0ABS6E9E6_9FIRM</name>
<evidence type="ECO:0000256" key="1">
    <source>
        <dbReference type="SAM" id="MobiDB-lite"/>
    </source>
</evidence>
<evidence type="ECO:0000313" key="2">
    <source>
        <dbReference type="EMBL" id="MBU5439544.1"/>
    </source>
</evidence>
<dbReference type="RefSeq" id="WP_216521253.1">
    <property type="nucleotide sequence ID" value="NZ_JAHLPM010000016.1"/>
</dbReference>
<comment type="caution">
    <text evidence="2">The sequence shown here is derived from an EMBL/GenBank/DDBJ whole genome shotgun (WGS) entry which is preliminary data.</text>
</comment>
<accession>A0ABS6E9E6</accession>
<keyword evidence="3" id="KW-1185">Reference proteome</keyword>
<dbReference type="EMBL" id="JAHLPM010000016">
    <property type="protein sequence ID" value="MBU5439544.1"/>
    <property type="molecule type" value="Genomic_DNA"/>
</dbReference>
<protein>
    <submittedName>
        <fullName evidence="2">Uncharacterized protein</fullName>
    </submittedName>
</protein>
<feature type="region of interest" description="Disordered" evidence="1">
    <location>
        <begin position="26"/>
        <end position="56"/>
    </location>
</feature>
<evidence type="ECO:0000313" key="3">
    <source>
        <dbReference type="Proteomes" id="UP000749471"/>
    </source>
</evidence>
<feature type="compositionally biased region" description="Acidic residues" evidence="1">
    <location>
        <begin position="38"/>
        <end position="56"/>
    </location>
</feature>